<dbReference type="RefSeq" id="WP_339587620.1">
    <property type="nucleotide sequence ID" value="NZ_JBBHJZ010000002.1"/>
</dbReference>
<comment type="caution">
    <text evidence="4">The sequence shown here is derived from an EMBL/GenBank/DDBJ whole genome shotgun (WGS) entry which is preliminary data.</text>
</comment>
<dbReference type="Proteomes" id="UP001361239">
    <property type="component" value="Unassembled WGS sequence"/>
</dbReference>
<dbReference type="InterPro" id="IPR016032">
    <property type="entry name" value="Sig_transdc_resp-reg_C-effctor"/>
</dbReference>
<name>A0ABU8RXL2_9SPHN</name>
<dbReference type="CDD" id="cd00383">
    <property type="entry name" value="trans_reg_C"/>
    <property type="match status" value="1"/>
</dbReference>
<keyword evidence="1 2" id="KW-0238">DNA-binding</keyword>
<reference evidence="4 5" key="1">
    <citation type="submission" date="2024-03" db="EMBL/GenBank/DDBJ databases">
        <authorList>
            <person name="Jo J.-H."/>
        </authorList>
    </citation>
    <scope>NUCLEOTIDE SEQUENCE [LARGE SCALE GENOMIC DNA]</scope>
    <source>
        <strain evidence="4 5">PS1R-30</strain>
    </source>
</reference>
<dbReference type="InterPro" id="IPR036388">
    <property type="entry name" value="WH-like_DNA-bd_sf"/>
</dbReference>
<evidence type="ECO:0000256" key="2">
    <source>
        <dbReference type="PROSITE-ProRule" id="PRU01091"/>
    </source>
</evidence>
<gene>
    <name evidence="4" type="ORF">WG901_13655</name>
</gene>
<feature type="DNA-binding region" description="OmpR/PhoB-type" evidence="2">
    <location>
        <begin position="43"/>
        <end position="141"/>
    </location>
</feature>
<dbReference type="PROSITE" id="PS51755">
    <property type="entry name" value="OMPR_PHOB"/>
    <property type="match status" value="1"/>
</dbReference>
<feature type="domain" description="OmpR/PhoB-type" evidence="3">
    <location>
        <begin position="43"/>
        <end position="141"/>
    </location>
</feature>
<evidence type="ECO:0000313" key="4">
    <source>
        <dbReference type="EMBL" id="MEJ5977688.1"/>
    </source>
</evidence>
<sequence>MADSDERARLIGLGFGDVLDEAPGLSEIAARALRLAEQAQSLPRRRAIGPLRLDLLARDGTIAGRPLALHPREFALLWRLADTPGVPVAKPTLLREVWRLFHIPDTNSLAVHIFRLRAKLAAVGLGGLVRTAPAGGYMLVPPPGESPALPMAIADRRWHDLIVGTPDGIAIGDQRP</sequence>
<dbReference type="EMBL" id="JBBHJZ010000002">
    <property type="protein sequence ID" value="MEJ5977688.1"/>
    <property type="molecule type" value="Genomic_DNA"/>
</dbReference>
<dbReference type="Gene3D" id="1.10.10.10">
    <property type="entry name" value="Winged helix-like DNA-binding domain superfamily/Winged helix DNA-binding domain"/>
    <property type="match status" value="1"/>
</dbReference>
<evidence type="ECO:0000313" key="5">
    <source>
        <dbReference type="Proteomes" id="UP001361239"/>
    </source>
</evidence>
<dbReference type="SUPFAM" id="SSF46894">
    <property type="entry name" value="C-terminal effector domain of the bipartite response regulators"/>
    <property type="match status" value="1"/>
</dbReference>
<proteinExistence type="predicted"/>
<keyword evidence="5" id="KW-1185">Reference proteome</keyword>
<accession>A0ABU8RXL2</accession>
<evidence type="ECO:0000256" key="1">
    <source>
        <dbReference type="ARBA" id="ARBA00023125"/>
    </source>
</evidence>
<organism evidence="4 5">
    <name type="scientific">Novosphingobium anseongense</name>
    <dbReference type="NCBI Taxonomy" id="3133436"/>
    <lineage>
        <taxon>Bacteria</taxon>
        <taxon>Pseudomonadati</taxon>
        <taxon>Pseudomonadota</taxon>
        <taxon>Alphaproteobacteria</taxon>
        <taxon>Sphingomonadales</taxon>
        <taxon>Sphingomonadaceae</taxon>
        <taxon>Novosphingobium</taxon>
    </lineage>
</organism>
<protein>
    <submittedName>
        <fullName evidence="4">Winged helix-turn-helix domain-containing protein</fullName>
    </submittedName>
</protein>
<dbReference type="SMART" id="SM00862">
    <property type="entry name" value="Trans_reg_C"/>
    <property type="match status" value="1"/>
</dbReference>
<dbReference type="InterPro" id="IPR001867">
    <property type="entry name" value="OmpR/PhoB-type_DNA-bd"/>
</dbReference>
<dbReference type="Pfam" id="PF00486">
    <property type="entry name" value="Trans_reg_C"/>
    <property type="match status" value="1"/>
</dbReference>
<evidence type="ECO:0000259" key="3">
    <source>
        <dbReference type="PROSITE" id="PS51755"/>
    </source>
</evidence>